<dbReference type="EMBL" id="FWZT01000009">
    <property type="protein sequence ID" value="SMF28811.1"/>
    <property type="molecule type" value="Genomic_DNA"/>
</dbReference>
<accession>A0A1Y6C058</accession>
<dbReference type="Pfam" id="PF00072">
    <property type="entry name" value="Response_reg"/>
    <property type="match status" value="1"/>
</dbReference>
<feature type="DNA-binding region" description="OmpR/PhoB-type" evidence="7">
    <location>
        <begin position="139"/>
        <end position="236"/>
    </location>
</feature>
<sequence>MFQTVTGEENDSILKLKRKIPFWILEDDDGCNFIYEEILQHKYNYRIFKTLEEFRTEYFREGVERPQLVLADLRLPDGSFVSFLNEVPQEELGKLSIVIVSVCDDLDIIRYCLGEGVVDYITKPFNRSELLVKIERSLSRVARVEDELSVDPLRRRVITKDNLQTELTSKELMIFDMINTSPNRQIKRGDLINKVWKDVSVGAKTLDVHIFNIRRKLAKLNVKIKYTPPQTYSIMMEGSTAGELHS</sequence>
<evidence type="ECO:0000256" key="4">
    <source>
        <dbReference type="ARBA" id="ARBA00023125"/>
    </source>
</evidence>
<feature type="domain" description="OmpR/PhoB-type" evidence="9">
    <location>
        <begin position="139"/>
        <end position="236"/>
    </location>
</feature>
<keyword evidence="3" id="KW-0805">Transcription regulation</keyword>
<dbReference type="PANTHER" id="PTHR48111">
    <property type="entry name" value="REGULATOR OF RPOS"/>
    <property type="match status" value="1"/>
</dbReference>
<dbReference type="Proteomes" id="UP000192907">
    <property type="component" value="Unassembled WGS sequence"/>
</dbReference>
<dbReference type="STRING" id="1513793.SAMN06296036_10953"/>
<evidence type="ECO:0000313" key="10">
    <source>
        <dbReference type="EMBL" id="SMF28811.1"/>
    </source>
</evidence>
<evidence type="ECO:0000256" key="2">
    <source>
        <dbReference type="ARBA" id="ARBA00023012"/>
    </source>
</evidence>
<dbReference type="CDD" id="cd00156">
    <property type="entry name" value="REC"/>
    <property type="match status" value="1"/>
</dbReference>
<dbReference type="GO" id="GO:0000156">
    <property type="term" value="F:phosphorelay response regulator activity"/>
    <property type="evidence" value="ECO:0007669"/>
    <property type="project" value="TreeGrafter"/>
</dbReference>
<keyword evidence="1 6" id="KW-0597">Phosphoprotein</keyword>
<keyword evidence="11" id="KW-1185">Reference proteome</keyword>
<dbReference type="Gene3D" id="1.10.10.10">
    <property type="entry name" value="Winged helix-like DNA-binding domain superfamily/Winged helix DNA-binding domain"/>
    <property type="match status" value="1"/>
</dbReference>
<dbReference type="PROSITE" id="PS50110">
    <property type="entry name" value="RESPONSE_REGULATORY"/>
    <property type="match status" value="1"/>
</dbReference>
<feature type="modified residue" description="4-aspartylphosphate" evidence="6">
    <location>
        <position position="72"/>
    </location>
</feature>
<dbReference type="GO" id="GO:0032993">
    <property type="term" value="C:protein-DNA complex"/>
    <property type="evidence" value="ECO:0007669"/>
    <property type="project" value="TreeGrafter"/>
</dbReference>
<dbReference type="InterPro" id="IPR001789">
    <property type="entry name" value="Sig_transdc_resp-reg_receiver"/>
</dbReference>
<dbReference type="Gene3D" id="3.40.50.2300">
    <property type="match status" value="1"/>
</dbReference>
<dbReference type="PROSITE" id="PS51755">
    <property type="entry name" value="OMPR_PHOB"/>
    <property type="match status" value="1"/>
</dbReference>
<dbReference type="GO" id="GO:0005829">
    <property type="term" value="C:cytosol"/>
    <property type="evidence" value="ECO:0007669"/>
    <property type="project" value="TreeGrafter"/>
</dbReference>
<dbReference type="OrthoDB" id="9802426at2"/>
<name>A0A1Y6C058_9BACT</name>
<dbReference type="InterPro" id="IPR039420">
    <property type="entry name" value="WalR-like"/>
</dbReference>
<evidence type="ECO:0000256" key="3">
    <source>
        <dbReference type="ARBA" id="ARBA00023015"/>
    </source>
</evidence>
<dbReference type="SUPFAM" id="SSF46894">
    <property type="entry name" value="C-terminal effector domain of the bipartite response regulators"/>
    <property type="match status" value="1"/>
</dbReference>
<keyword evidence="2" id="KW-0902">Two-component regulatory system</keyword>
<evidence type="ECO:0000256" key="7">
    <source>
        <dbReference type="PROSITE-ProRule" id="PRU01091"/>
    </source>
</evidence>
<dbReference type="InterPro" id="IPR036388">
    <property type="entry name" value="WH-like_DNA-bd_sf"/>
</dbReference>
<organism evidence="10 11">
    <name type="scientific">Pseudobacteriovorax antillogorgiicola</name>
    <dbReference type="NCBI Taxonomy" id="1513793"/>
    <lineage>
        <taxon>Bacteria</taxon>
        <taxon>Pseudomonadati</taxon>
        <taxon>Bdellovibrionota</taxon>
        <taxon>Oligoflexia</taxon>
        <taxon>Oligoflexales</taxon>
        <taxon>Pseudobacteriovoracaceae</taxon>
        <taxon>Pseudobacteriovorax</taxon>
    </lineage>
</organism>
<dbReference type="SUPFAM" id="SSF52172">
    <property type="entry name" value="CheY-like"/>
    <property type="match status" value="1"/>
</dbReference>
<feature type="domain" description="Response regulatory" evidence="8">
    <location>
        <begin position="21"/>
        <end position="138"/>
    </location>
</feature>
<evidence type="ECO:0000259" key="9">
    <source>
        <dbReference type="PROSITE" id="PS51755"/>
    </source>
</evidence>
<evidence type="ECO:0000256" key="1">
    <source>
        <dbReference type="ARBA" id="ARBA00022553"/>
    </source>
</evidence>
<dbReference type="GO" id="GO:0000976">
    <property type="term" value="F:transcription cis-regulatory region binding"/>
    <property type="evidence" value="ECO:0007669"/>
    <property type="project" value="TreeGrafter"/>
</dbReference>
<dbReference type="InterPro" id="IPR016032">
    <property type="entry name" value="Sig_transdc_resp-reg_C-effctor"/>
</dbReference>
<dbReference type="Pfam" id="PF00486">
    <property type="entry name" value="Trans_reg_C"/>
    <property type="match status" value="1"/>
</dbReference>
<proteinExistence type="predicted"/>
<dbReference type="RefSeq" id="WP_132319428.1">
    <property type="nucleotide sequence ID" value="NZ_FWZT01000009.1"/>
</dbReference>
<evidence type="ECO:0000256" key="5">
    <source>
        <dbReference type="ARBA" id="ARBA00023163"/>
    </source>
</evidence>
<reference evidence="11" key="1">
    <citation type="submission" date="2017-04" db="EMBL/GenBank/DDBJ databases">
        <authorList>
            <person name="Varghese N."/>
            <person name="Submissions S."/>
        </authorList>
    </citation>
    <scope>NUCLEOTIDE SEQUENCE [LARGE SCALE GENOMIC DNA]</scope>
    <source>
        <strain evidence="11">RKEM611</strain>
    </source>
</reference>
<keyword evidence="4 7" id="KW-0238">DNA-binding</keyword>
<evidence type="ECO:0000256" key="6">
    <source>
        <dbReference type="PROSITE-ProRule" id="PRU00169"/>
    </source>
</evidence>
<keyword evidence="5" id="KW-0804">Transcription</keyword>
<dbReference type="InterPro" id="IPR011006">
    <property type="entry name" value="CheY-like_superfamily"/>
</dbReference>
<evidence type="ECO:0000259" key="8">
    <source>
        <dbReference type="PROSITE" id="PS50110"/>
    </source>
</evidence>
<dbReference type="PANTHER" id="PTHR48111:SF1">
    <property type="entry name" value="TWO-COMPONENT RESPONSE REGULATOR ORR33"/>
    <property type="match status" value="1"/>
</dbReference>
<dbReference type="InterPro" id="IPR001867">
    <property type="entry name" value="OmpR/PhoB-type_DNA-bd"/>
</dbReference>
<dbReference type="GO" id="GO:0006355">
    <property type="term" value="P:regulation of DNA-templated transcription"/>
    <property type="evidence" value="ECO:0007669"/>
    <property type="project" value="InterPro"/>
</dbReference>
<dbReference type="AlphaFoldDB" id="A0A1Y6C058"/>
<evidence type="ECO:0000313" key="11">
    <source>
        <dbReference type="Proteomes" id="UP000192907"/>
    </source>
</evidence>
<gene>
    <name evidence="10" type="ORF">SAMN06296036_10953</name>
</gene>
<protein>
    <submittedName>
        <fullName evidence="10">DNA-binding response regulator, OmpR family, contains REC and winged-helix (WHTH) domain</fullName>
    </submittedName>
</protein>
<dbReference type="SMART" id="SM00448">
    <property type="entry name" value="REC"/>
    <property type="match status" value="1"/>
</dbReference>